<sequence>MMAFAFTELRSDDISFDAALSHCHECWICPLSSRDAPMFDSHGQISFMYFPEQLNNRNSHAFEGNVLDAMDAAEEGLSLIDEPVHAAIVVARVVQTVREVPCEVGVLDLNLQTFQAVRTFQETRQFLEQVEIAEEWCTTELFLQEITAGVVDTEVSNTGNELFAHDVGEMGLDESIREDQWLTVEYRACLVRDLTVDKEDAWRVDVQIRERRKEYLKGEEQSSRADLTCAPSRTQRTENRSMYVVGWIVPSITWKVSALLRLRANTCIFCDEGNEVKSAFDLERKAAAASDTPRHAEYRRRVSYRYQIWSRRDNRMKIGVAGTTWLSERVTV</sequence>
<evidence type="ECO:0000313" key="1">
    <source>
        <dbReference type="EMBL" id="KAK8219983.1"/>
    </source>
</evidence>
<proteinExistence type="predicted"/>
<dbReference type="Proteomes" id="UP001320706">
    <property type="component" value="Unassembled WGS sequence"/>
</dbReference>
<accession>A0ACC3SMR9</accession>
<dbReference type="EMBL" id="JAMKPW020000002">
    <property type="protein sequence ID" value="KAK8219983.1"/>
    <property type="molecule type" value="Genomic_DNA"/>
</dbReference>
<organism evidence="1 2">
    <name type="scientific">Zalaria obscura</name>
    <dbReference type="NCBI Taxonomy" id="2024903"/>
    <lineage>
        <taxon>Eukaryota</taxon>
        <taxon>Fungi</taxon>
        <taxon>Dikarya</taxon>
        <taxon>Ascomycota</taxon>
        <taxon>Pezizomycotina</taxon>
        <taxon>Dothideomycetes</taxon>
        <taxon>Dothideomycetidae</taxon>
        <taxon>Dothideales</taxon>
        <taxon>Zalariaceae</taxon>
        <taxon>Zalaria</taxon>
    </lineage>
</organism>
<reference evidence="1" key="1">
    <citation type="submission" date="2024-02" db="EMBL/GenBank/DDBJ databases">
        <title>Metagenome Assembled Genome of Zalaria obscura JY119.</title>
        <authorList>
            <person name="Vighnesh L."/>
            <person name="Jagadeeshwari U."/>
            <person name="Venkata Ramana C."/>
            <person name="Sasikala C."/>
        </authorList>
    </citation>
    <scope>NUCLEOTIDE SEQUENCE</scope>
    <source>
        <strain evidence="1">JY119</strain>
    </source>
</reference>
<evidence type="ECO:0000313" key="2">
    <source>
        <dbReference type="Proteomes" id="UP001320706"/>
    </source>
</evidence>
<gene>
    <name evidence="1" type="ORF">M8818_000399</name>
</gene>
<name>A0ACC3SMR9_9PEZI</name>
<comment type="caution">
    <text evidence="1">The sequence shown here is derived from an EMBL/GenBank/DDBJ whole genome shotgun (WGS) entry which is preliminary data.</text>
</comment>
<protein>
    <submittedName>
        <fullName evidence="1">Uncharacterized protein</fullName>
    </submittedName>
</protein>
<keyword evidence="2" id="KW-1185">Reference proteome</keyword>